<gene>
    <name evidence="2" type="ORF">BIV57_02255</name>
</gene>
<evidence type="ECO:0000256" key="1">
    <source>
        <dbReference type="SAM" id="MobiDB-lite"/>
    </source>
</evidence>
<dbReference type="EMBL" id="MLCF01000007">
    <property type="protein sequence ID" value="OIV39071.1"/>
    <property type="molecule type" value="Genomic_DNA"/>
</dbReference>
<evidence type="ECO:0008006" key="4">
    <source>
        <dbReference type="Google" id="ProtNLM"/>
    </source>
</evidence>
<comment type="caution">
    <text evidence="2">The sequence shown here is derived from an EMBL/GenBank/DDBJ whole genome shotgun (WGS) entry which is preliminary data.</text>
</comment>
<feature type="compositionally biased region" description="Basic and acidic residues" evidence="1">
    <location>
        <begin position="51"/>
        <end position="72"/>
    </location>
</feature>
<dbReference type="OrthoDB" id="3538051at2"/>
<sequence length="119" mass="13322">MRRLFWLTVGAGLGGWAVHKTHEKINEARQALTPESIAGRVADRARGFADDVREGAAEREAELNRRLGREPEPIALPEQQPQPRPGFGSGRPMDEDGASPLRRLARGRRSTNQHRKDDH</sequence>
<dbReference type="RefSeq" id="WP_071654913.1">
    <property type="nucleotide sequence ID" value="NZ_MLCF01000007.1"/>
</dbReference>
<organism evidence="2 3">
    <name type="scientific">Mangrovactinospora gilvigrisea</name>
    <dbReference type="NCBI Taxonomy" id="1428644"/>
    <lineage>
        <taxon>Bacteria</taxon>
        <taxon>Bacillati</taxon>
        <taxon>Actinomycetota</taxon>
        <taxon>Actinomycetes</taxon>
        <taxon>Kitasatosporales</taxon>
        <taxon>Streptomycetaceae</taxon>
        <taxon>Mangrovactinospora</taxon>
    </lineage>
</organism>
<feature type="compositionally biased region" description="Basic residues" evidence="1">
    <location>
        <begin position="103"/>
        <end position="113"/>
    </location>
</feature>
<evidence type="ECO:0000313" key="3">
    <source>
        <dbReference type="Proteomes" id="UP000243342"/>
    </source>
</evidence>
<evidence type="ECO:0000313" key="2">
    <source>
        <dbReference type="EMBL" id="OIV39071.1"/>
    </source>
</evidence>
<feature type="region of interest" description="Disordered" evidence="1">
    <location>
        <begin position="51"/>
        <end position="119"/>
    </location>
</feature>
<protein>
    <recommendedName>
        <fullName evidence="4">Secreted protein</fullName>
    </recommendedName>
</protein>
<proteinExistence type="predicted"/>
<dbReference type="Proteomes" id="UP000243342">
    <property type="component" value="Unassembled WGS sequence"/>
</dbReference>
<name>A0A1J7BK63_9ACTN</name>
<keyword evidence="3" id="KW-1185">Reference proteome</keyword>
<dbReference type="STRING" id="1428644.BIV57_02255"/>
<accession>A0A1J7BK63</accession>
<reference evidence="2 3" key="1">
    <citation type="submission" date="2016-10" db="EMBL/GenBank/DDBJ databases">
        <title>Genome sequence of Streptomyces gilvigriseus MUSC 26.</title>
        <authorList>
            <person name="Lee L.-H."/>
            <person name="Ser H.-L."/>
        </authorList>
    </citation>
    <scope>NUCLEOTIDE SEQUENCE [LARGE SCALE GENOMIC DNA]</scope>
    <source>
        <strain evidence="2 3">MUSC 26</strain>
    </source>
</reference>
<dbReference type="InterPro" id="IPR046165">
    <property type="entry name" value="DUF6167"/>
</dbReference>
<dbReference type="AlphaFoldDB" id="A0A1J7BK63"/>
<dbReference type="Pfam" id="PF19664">
    <property type="entry name" value="DUF6167"/>
    <property type="match status" value="1"/>
</dbReference>